<proteinExistence type="predicted"/>
<gene>
    <name evidence="3" type="primary">LOC106819786</name>
</gene>
<feature type="region of interest" description="Disordered" evidence="1">
    <location>
        <begin position="43"/>
        <end position="62"/>
    </location>
</feature>
<evidence type="ECO:0000256" key="1">
    <source>
        <dbReference type="SAM" id="MobiDB-lite"/>
    </source>
</evidence>
<name>A0ABM1F5Y7_PRICU</name>
<sequence length="123" mass="12881">MSRVMRSLGLTVPRYDRNTDPIVHLAVPLRAHELTTTTRKLLLPSSSSSSSASVLPSNATANRPPVARGFIDDAVRATVDALLDAVCGAEEAVMAGAGAGGVVPGWFGKGCARRKPKRLKLSS</sequence>
<evidence type="ECO:0000313" key="3">
    <source>
        <dbReference type="RefSeq" id="XP_014679858.1"/>
    </source>
</evidence>
<keyword evidence="2" id="KW-1185">Reference proteome</keyword>
<evidence type="ECO:0000313" key="2">
    <source>
        <dbReference type="Proteomes" id="UP000695022"/>
    </source>
</evidence>
<reference evidence="3" key="1">
    <citation type="submission" date="2025-08" db="UniProtKB">
        <authorList>
            <consortium name="RefSeq"/>
        </authorList>
    </citation>
    <scope>IDENTIFICATION</scope>
</reference>
<protein>
    <submittedName>
        <fullName evidence="3">NAD-dependent protein deacetylase sirtuin-7-like</fullName>
    </submittedName>
</protein>
<feature type="compositionally biased region" description="Low complexity" evidence="1">
    <location>
        <begin position="43"/>
        <end position="57"/>
    </location>
</feature>
<dbReference type="GeneID" id="106819786"/>
<organism evidence="2 3">
    <name type="scientific">Priapulus caudatus</name>
    <name type="common">Priapulid worm</name>
    <dbReference type="NCBI Taxonomy" id="37621"/>
    <lineage>
        <taxon>Eukaryota</taxon>
        <taxon>Metazoa</taxon>
        <taxon>Ecdysozoa</taxon>
        <taxon>Scalidophora</taxon>
        <taxon>Priapulida</taxon>
        <taxon>Priapulimorpha</taxon>
        <taxon>Priapulimorphida</taxon>
        <taxon>Priapulidae</taxon>
        <taxon>Priapulus</taxon>
    </lineage>
</organism>
<accession>A0ABM1F5Y7</accession>
<dbReference type="Proteomes" id="UP000695022">
    <property type="component" value="Unplaced"/>
</dbReference>
<dbReference type="RefSeq" id="XP_014679858.1">
    <property type="nucleotide sequence ID" value="XM_014824372.1"/>
</dbReference>